<evidence type="ECO:0000256" key="1">
    <source>
        <dbReference type="ARBA" id="ARBA00004496"/>
    </source>
</evidence>
<reference evidence="5 6" key="1">
    <citation type="submission" date="2024-11" db="EMBL/GenBank/DDBJ databases">
        <title>Using genomics to understand microbial adaptation to soil warming.</title>
        <authorList>
            <person name="Deangelis K.M. PhD."/>
        </authorList>
    </citation>
    <scope>NUCLEOTIDE SEQUENCE [LARGE SCALE GENOMIC DNA]</scope>
    <source>
        <strain evidence="5 6">GAS97</strain>
    </source>
</reference>
<evidence type="ECO:0000313" key="6">
    <source>
        <dbReference type="Proteomes" id="UP001620514"/>
    </source>
</evidence>
<name>A0ABW8MUX4_9BURK</name>
<dbReference type="PANTHER" id="PTHR44085">
    <property type="entry name" value="SEPIAPTERIN REDUCTASE"/>
    <property type="match status" value="1"/>
</dbReference>
<dbReference type="GO" id="GO:0016491">
    <property type="term" value="F:oxidoreductase activity"/>
    <property type="evidence" value="ECO:0007669"/>
    <property type="project" value="UniProtKB-KW"/>
</dbReference>
<dbReference type="SUPFAM" id="SSF51735">
    <property type="entry name" value="NAD(P)-binding Rossmann-fold domains"/>
    <property type="match status" value="1"/>
</dbReference>
<organism evidence="5 6">
    <name type="scientific">Caballeronia udeis</name>
    <dbReference type="NCBI Taxonomy" id="1232866"/>
    <lineage>
        <taxon>Bacteria</taxon>
        <taxon>Pseudomonadati</taxon>
        <taxon>Pseudomonadota</taxon>
        <taxon>Betaproteobacteria</taxon>
        <taxon>Burkholderiales</taxon>
        <taxon>Burkholderiaceae</taxon>
        <taxon>Caballeronia</taxon>
    </lineage>
</organism>
<proteinExistence type="predicted"/>
<evidence type="ECO:0000256" key="3">
    <source>
        <dbReference type="ARBA" id="ARBA00022857"/>
    </source>
</evidence>
<dbReference type="PRINTS" id="PR00081">
    <property type="entry name" value="GDHRDH"/>
</dbReference>
<dbReference type="InterPro" id="IPR002347">
    <property type="entry name" value="SDR_fam"/>
</dbReference>
<comment type="caution">
    <text evidence="5">The sequence shown here is derived from an EMBL/GenBank/DDBJ whole genome shotgun (WGS) entry which is preliminary data.</text>
</comment>
<keyword evidence="2" id="KW-0963">Cytoplasm</keyword>
<dbReference type="PANTHER" id="PTHR44085:SF2">
    <property type="entry name" value="SEPIAPTERIN REDUCTASE"/>
    <property type="match status" value="1"/>
</dbReference>
<keyword evidence="6" id="KW-1185">Reference proteome</keyword>
<dbReference type="Pfam" id="PF00106">
    <property type="entry name" value="adh_short"/>
    <property type="match status" value="1"/>
</dbReference>
<dbReference type="EC" id="1.1.1.320" evidence="5"/>
<protein>
    <submittedName>
        <fullName evidence="5">Benzil reductase ((S)-benzoin forming)</fullName>
        <ecNumber evidence="5">1.1.1.320</ecNumber>
    </submittedName>
</protein>
<evidence type="ECO:0000256" key="4">
    <source>
        <dbReference type="ARBA" id="ARBA00023002"/>
    </source>
</evidence>
<evidence type="ECO:0000313" key="5">
    <source>
        <dbReference type="EMBL" id="MFK4447503.1"/>
    </source>
</evidence>
<keyword evidence="4 5" id="KW-0560">Oxidoreductase</keyword>
<dbReference type="Proteomes" id="UP001620514">
    <property type="component" value="Unassembled WGS sequence"/>
</dbReference>
<dbReference type="EMBL" id="JBIYDN010000035">
    <property type="protein sequence ID" value="MFK4447503.1"/>
    <property type="molecule type" value="Genomic_DNA"/>
</dbReference>
<dbReference type="Gene3D" id="3.40.50.720">
    <property type="entry name" value="NAD(P)-binding Rossmann-like Domain"/>
    <property type="match status" value="1"/>
</dbReference>
<sequence length="243" mass="25505">MDTIKAILTGHTRGLGAALAHLMRSRGIAVLGVSRTSSNTSASRLLQEVELDLANPAALSEWLGTETLARFIDGAHTVLLINNAGMLQPVGGIEGQDVSAIGRAVSLNVAAPLMLAAAVAAASPAASDRRIVHISSGAARNPYPGWSIYCATKAALDHHARAVVLDNNRALRVSSVAPGVVDTDMQAEIRGTGLEHFPLREKFDDLKRNGQLSTPADAARKVLDYALSDTFGDSPVVDVRDLS</sequence>
<evidence type="ECO:0000256" key="2">
    <source>
        <dbReference type="ARBA" id="ARBA00022490"/>
    </source>
</evidence>
<accession>A0ABW8MUX4</accession>
<dbReference type="InterPro" id="IPR036291">
    <property type="entry name" value="NAD(P)-bd_dom_sf"/>
</dbReference>
<dbReference type="NCBIfam" id="NF005436">
    <property type="entry name" value="PRK07023.1"/>
    <property type="match status" value="1"/>
</dbReference>
<keyword evidence="3" id="KW-0521">NADP</keyword>
<comment type="subcellular location">
    <subcellularLocation>
        <location evidence="1">Cytoplasm</location>
    </subcellularLocation>
</comment>
<dbReference type="RefSeq" id="WP_404613170.1">
    <property type="nucleotide sequence ID" value="NZ_JBIYDN010000035.1"/>
</dbReference>
<dbReference type="InterPro" id="IPR051721">
    <property type="entry name" value="Biopterin_syn/organic_redct"/>
</dbReference>
<gene>
    <name evidence="5" type="ORF">ABH943_007539</name>
</gene>